<gene>
    <name evidence="1" type="ORF">DCW74_17070</name>
</gene>
<evidence type="ECO:0000313" key="2">
    <source>
        <dbReference type="Proteomes" id="UP000263517"/>
    </source>
</evidence>
<dbReference type="Proteomes" id="UP000263517">
    <property type="component" value="Unassembled WGS sequence"/>
</dbReference>
<dbReference type="EMBL" id="DNAN01000601">
    <property type="protein sequence ID" value="HAW77432.1"/>
    <property type="molecule type" value="Genomic_DNA"/>
</dbReference>
<accession>A0A350P815</accession>
<sequence>MSDKDAILPTPEFLAKHSVEEVETRQAGKKRMRVTDQLWIDYYLKHKHINAHQHAAAERLLRLYRAAGRAQRITGKLEWTPPSSSSDLTEYSADCFADFCKVARRMGRESFGCVEDVVLHDLSAAEWARKQGRNPKAAPEILRVCLDDLEYAFKHLNDR</sequence>
<protein>
    <submittedName>
        <fullName evidence="1">Uncharacterized protein</fullName>
    </submittedName>
</protein>
<dbReference type="AlphaFoldDB" id="A0A350P815"/>
<organism evidence="1 2">
    <name type="scientific">Alteromonas australica</name>
    <dbReference type="NCBI Taxonomy" id="589873"/>
    <lineage>
        <taxon>Bacteria</taxon>
        <taxon>Pseudomonadati</taxon>
        <taxon>Pseudomonadota</taxon>
        <taxon>Gammaproteobacteria</taxon>
        <taxon>Alteromonadales</taxon>
        <taxon>Alteromonadaceae</taxon>
        <taxon>Alteromonas/Salinimonas group</taxon>
        <taxon>Alteromonas</taxon>
    </lineage>
</organism>
<proteinExistence type="predicted"/>
<name>A0A350P815_9ALTE</name>
<reference evidence="1 2" key="1">
    <citation type="journal article" date="2018" name="Nat. Biotechnol.">
        <title>A standardized bacterial taxonomy based on genome phylogeny substantially revises the tree of life.</title>
        <authorList>
            <person name="Parks D.H."/>
            <person name="Chuvochina M."/>
            <person name="Waite D.W."/>
            <person name="Rinke C."/>
            <person name="Skarshewski A."/>
            <person name="Chaumeil P.A."/>
            <person name="Hugenholtz P."/>
        </authorList>
    </citation>
    <scope>NUCLEOTIDE SEQUENCE [LARGE SCALE GENOMIC DNA]</scope>
    <source>
        <strain evidence="1">UBA11978</strain>
    </source>
</reference>
<comment type="caution">
    <text evidence="1">The sequence shown here is derived from an EMBL/GenBank/DDBJ whole genome shotgun (WGS) entry which is preliminary data.</text>
</comment>
<evidence type="ECO:0000313" key="1">
    <source>
        <dbReference type="EMBL" id="HAW77432.1"/>
    </source>
</evidence>